<dbReference type="OrthoDB" id="5324651at2759"/>
<evidence type="ECO:0000256" key="1">
    <source>
        <dbReference type="SAM" id="MobiDB-lite"/>
    </source>
</evidence>
<evidence type="ECO:0000313" key="2">
    <source>
        <dbReference type="EMBL" id="RPB07322.1"/>
    </source>
</evidence>
<proteinExistence type="predicted"/>
<name>A0A3N4KDB7_9PEZI</name>
<reference evidence="2 3" key="1">
    <citation type="journal article" date="2018" name="Nat. Ecol. Evol.">
        <title>Pezizomycetes genomes reveal the molecular basis of ectomycorrhizal truffle lifestyle.</title>
        <authorList>
            <person name="Murat C."/>
            <person name="Payen T."/>
            <person name="Noel B."/>
            <person name="Kuo A."/>
            <person name="Morin E."/>
            <person name="Chen J."/>
            <person name="Kohler A."/>
            <person name="Krizsan K."/>
            <person name="Balestrini R."/>
            <person name="Da Silva C."/>
            <person name="Montanini B."/>
            <person name="Hainaut M."/>
            <person name="Levati E."/>
            <person name="Barry K.W."/>
            <person name="Belfiori B."/>
            <person name="Cichocki N."/>
            <person name="Clum A."/>
            <person name="Dockter R.B."/>
            <person name="Fauchery L."/>
            <person name="Guy J."/>
            <person name="Iotti M."/>
            <person name="Le Tacon F."/>
            <person name="Lindquist E.A."/>
            <person name="Lipzen A."/>
            <person name="Malagnac F."/>
            <person name="Mello A."/>
            <person name="Molinier V."/>
            <person name="Miyauchi S."/>
            <person name="Poulain J."/>
            <person name="Riccioni C."/>
            <person name="Rubini A."/>
            <person name="Sitrit Y."/>
            <person name="Splivallo R."/>
            <person name="Traeger S."/>
            <person name="Wang M."/>
            <person name="Zifcakova L."/>
            <person name="Wipf D."/>
            <person name="Zambonelli A."/>
            <person name="Paolocci F."/>
            <person name="Nowrousian M."/>
            <person name="Ottonello S."/>
            <person name="Baldrian P."/>
            <person name="Spatafora J.W."/>
            <person name="Henrissat B."/>
            <person name="Nagy L.G."/>
            <person name="Aury J.M."/>
            <person name="Wincker P."/>
            <person name="Grigoriev I.V."/>
            <person name="Bonfante P."/>
            <person name="Martin F.M."/>
        </authorList>
    </citation>
    <scope>NUCLEOTIDE SEQUENCE [LARGE SCALE GENOMIC DNA]</scope>
    <source>
        <strain evidence="2 3">CCBAS932</strain>
    </source>
</reference>
<dbReference type="EMBL" id="ML119187">
    <property type="protein sequence ID" value="RPB07322.1"/>
    <property type="molecule type" value="Genomic_DNA"/>
</dbReference>
<organism evidence="2 3">
    <name type="scientific">Morchella conica CCBAS932</name>
    <dbReference type="NCBI Taxonomy" id="1392247"/>
    <lineage>
        <taxon>Eukaryota</taxon>
        <taxon>Fungi</taxon>
        <taxon>Dikarya</taxon>
        <taxon>Ascomycota</taxon>
        <taxon>Pezizomycotina</taxon>
        <taxon>Pezizomycetes</taxon>
        <taxon>Pezizales</taxon>
        <taxon>Morchellaceae</taxon>
        <taxon>Morchella</taxon>
    </lineage>
</organism>
<accession>A0A3N4KDB7</accession>
<feature type="region of interest" description="Disordered" evidence="1">
    <location>
        <begin position="410"/>
        <end position="455"/>
    </location>
</feature>
<dbReference type="AlphaFoldDB" id="A0A3N4KDB7"/>
<dbReference type="STRING" id="1392247.A0A3N4KDB7"/>
<feature type="compositionally biased region" description="Basic and acidic residues" evidence="1">
    <location>
        <begin position="424"/>
        <end position="454"/>
    </location>
</feature>
<keyword evidence="3" id="KW-1185">Reference proteome</keyword>
<feature type="region of interest" description="Disordered" evidence="1">
    <location>
        <begin position="161"/>
        <end position="216"/>
    </location>
</feature>
<dbReference type="InParanoid" id="A0A3N4KDB7"/>
<evidence type="ECO:0000313" key="3">
    <source>
        <dbReference type="Proteomes" id="UP000277580"/>
    </source>
</evidence>
<sequence length="468" mass="52871">MSEPHKNADFLDNWIKTQALKYAFNEKTKGFVGKKIIRERLISTIPREFIARGITKDRVGIRLTEMLASDLTQALVRECDEKRIKSNEFDSNALAASGSSQYNRSGSDDGLQNGKKPKTTTVGAEAKDDMHRGVEVSITTPSPALTVANVDPVIAEFVAGKSSQARPKPSTMHAAAQKPSDIFSRGGSSTPASRSPASSIAPAVVDPPLPSDPEIPSLPFKQQHRILTTLQSILECAYYDFARKHYPNLLVRKHWDCPEAGEITQWARNIAFEFRKDPINTKGARDVEVFISTLKSTDEIRHAAVHRIPVSGKDIQRLIENSKTVVGMLGDKRRKREVDSIREIMDKNIRIVLELRKEKEDKLKAELEKLEEWKRILELREMRAIRQADQQEEKIERSFRDEVERALNLLETEEDDDADVEGDGSEKEPETAGSERVDNSTPDQHDEEYFHESEIWPVIEVDDRYTGA</sequence>
<dbReference type="Proteomes" id="UP000277580">
    <property type="component" value="Unassembled WGS sequence"/>
</dbReference>
<feature type="compositionally biased region" description="Acidic residues" evidence="1">
    <location>
        <begin position="411"/>
        <end position="423"/>
    </location>
</feature>
<feature type="region of interest" description="Disordered" evidence="1">
    <location>
        <begin position="95"/>
        <end position="128"/>
    </location>
</feature>
<gene>
    <name evidence="2" type="ORF">P167DRAFT_417818</name>
</gene>
<feature type="compositionally biased region" description="Low complexity" evidence="1">
    <location>
        <begin position="184"/>
        <end position="199"/>
    </location>
</feature>
<protein>
    <submittedName>
        <fullName evidence="2">Uncharacterized protein</fullName>
    </submittedName>
</protein>